<feature type="chain" id="PRO_5039173817" description="Secreted protein" evidence="1">
    <location>
        <begin position="24"/>
        <end position="178"/>
    </location>
</feature>
<dbReference type="AlphaFoldDB" id="A0A939FLT3"/>
<evidence type="ECO:0000313" key="2">
    <source>
        <dbReference type="EMBL" id="MBO0654380.1"/>
    </source>
</evidence>
<proteinExistence type="predicted"/>
<evidence type="ECO:0008006" key="4">
    <source>
        <dbReference type="Google" id="ProtNLM"/>
    </source>
</evidence>
<dbReference type="RefSeq" id="WP_086571275.1">
    <property type="nucleotide sequence ID" value="NZ_JAFMOF010000002.1"/>
</dbReference>
<name>A0A939FLT3_9ACTN</name>
<comment type="caution">
    <text evidence="2">The sequence shown here is derived from an EMBL/GenBank/DDBJ whole genome shotgun (WGS) entry which is preliminary data.</text>
</comment>
<sequence>MFGRRGAAVALSALVLVGSSWTAAPAAGAHEGKRGTITCVGRSDSTYDPPLTLQPEVAHVHTDARYLCNLATGVNLPATGSLDAVSPGSSCVTVASTRAAETLEYADGRTSSIVYDRVRTSRVAGVLLVELSGRVAGGRGAGQAARRVVSALPDQPPTECLTSGLRGSTGQAQLEIRA</sequence>
<gene>
    <name evidence="2" type="ORF">J1792_16825</name>
</gene>
<dbReference type="EMBL" id="JAFMOF010000002">
    <property type="protein sequence ID" value="MBO0654380.1"/>
    <property type="molecule type" value="Genomic_DNA"/>
</dbReference>
<protein>
    <recommendedName>
        <fullName evidence="4">Secreted protein</fullName>
    </recommendedName>
</protein>
<organism evidence="2 3">
    <name type="scientific">Streptomyces triculaminicus</name>
    <dbReference type="NCBI Taxonomy" id="2816232"/>
    <lineage>
        <taxon>Bacteria</taxon>
        <taxon>Bacillati</taxon>
        <taxon>Actinomycetota</taxon>
        <taxon>Actinomycetes</taxon>
        <taxon>Kitasatosporales</taxon>
        <taxon>Streptomycetaceae</taxon>
        <taxon>Streptomyces</taxon>
    </lineage>
</organism>
<dbReference type="Proteomes" id="UP000664781">
    <property type="component" value="Unassembled WGS sequence"/>
</dbReference>
<evidence type="ECO:0000313" key="3">
    <source>
        <dbReference type="Proteomes" id="UP000664781"/>
    </source>
</evidence>
<accession>A0A939FLT3</accession>
<reference evidence="2" key="1">
    <citation type="submission" date="2021-03" db="EMBL/GenBank/DDBJ databases">
        <title>Streptomyces strains.</title>
        <authorList>
            <person name="Lund M.B."/>
            <person name="Toerring T."/>
        </authorList>
    </citation>
    <scope>NUCLEOTIDE SEQUENCE</scope>
    <source>
        <strain evidence="2">JCM 4242</strain>
    </source>
</reference>
<feature type="signal peptide" evidence="1">
    <location>
        <begin position="1"/>
        <end position="23"/>
    </location>
</feature>
<keyword evidence="1" id="KW-0732">Signal</keyword>
<evidence type="ECO:0000256" key="1">
    <source>
        <dbReference type="SAM" id="SignalP"/>
    </source>
</evidence>
<keyword evidence="3" id="KW-1185">Reference proteome</keyword>